<evidence type="ECO:0000256" key="4">
    <source>
        <dbReference type="SAM" id="MobiDB-lite"/>
    </source>
</evidence>
<dbReference type="GO" id="GO:0022625">
    <property type="term" value="C:cytosolic large ribosomal subunit"/>
    <property type="evidence" value="ECO:0007669"/>
    <property type="project" value="TreeGrafter"/>
</dbReference>
<dbReference type="Pfam" id="PF00828">
    <property type="entry name" value="Ribosomal_L27A"/>
    <property type="match status" value="1"/>
</dbReference>
<dbReference type="InterPro" id="IPR005749">
    <property type="entry name" value="Ribosomal_uL15_bac-type"/>
</dbReference>
<dbReference type="GO" id="GO:0003735">
    <property type="term" value="F:structural constituent of ribosome"/>
    <property type="evidence" value="ECO:0007669"/>
    <property type="project" value="InterPro"/>
</dbReference>
<dbReference type="PANTHER" id="PTHR12934">
    <property type="entry name" value="50S RIBOSOMAL PROTEIN L15"/>
    <property type="match status" value="1"/>
</dbReference>
<dbReference type="NCBIfam" id="TIGR01071">
    <property type="entry name" value="rplO_bact"/>
    <property type="match status" value="1"/>
</dbReference>
<organism evidence="6">
    <name type="scientific">marine metagenome</name>
    <dbReference type="NCBI Taxonomy" id="408172"/>
    <lineage>
        <taxon>unclassified sequences</taxon>
        <taxon>metagenomes</taxon>
        <taxon>ecological metagenomes</taxon>
    </lineage>
</organism>
<dbReference type="GO" id="GO:0006412">
    <property type="term" value="P:translation"/>
    <property type="evidence" value="ECO:0007669"/>
    <property type="project" value="InterPro"/>
</dbReference>
<evidence type="ECO:0000256" key="2">
    <source>
        <dbReference type="ARBA" id="ARBA00022980"/>
    </source>
</evidence>
<sequence>MQLHELNAGSKKKRKRLGRGPGSGLGKTCGRGHKGAKSRSGFKNKRGFEGGQTPLKRRLPKFGFTNPNRQTYQLINLDRLEKLEELADGTSLETQQLFEMGLIRNSKTPVKLLGRGSLTKKIKITVDKASLSAVESVTKAGGEVIISSQVAS</sequence>
<comment type="similarity">
    <text evidence="1">Belongs to the universal ribosomal protein uL15 family.</text>
</comment>
<feature type="region of interest" description="Disordered" evidence="4">
    <location>
        <begin position="1"/>
        <end position="64"/>
    </location>
</feature>
<dbReference type="InterPro" id="IPR030878">
    <property type="entry name" value="Ribosomal_uL15"/>
</dbReference>
<evidence type="ECO:0000256" key="1">
    <source>
        <dbReference type="ARBA" id="ARBA00007320"/>
    </source>
</evidence>
<feature type="compositionally biased region" description="Gly residues" evidence="4">
    <location>
        <begin position="19"/>
        <end position="29"/>
    </location>
</feature>
<proteinExistence type="inferred from homology"/>
<keyword evidence="3" id="KW-0687">Ribonucleoprotein</keyword>
<evidence type="ECO:0000259" key="5">
    <source>
        <dbReference type="Pfam" id="PF00828"/>
    </source>
</evidence>
<dbReference type="SUPFAM" id="SSF52080">
    <property type="entry name" value="Ribosomal proteins L15p and L18e"/>
    <property type="match status" value="1"/>
</dbReference>
<dbReference type="InterPro" id="IPR021131">
    <property type="entry name" value="Ribosomal_uL15/eL18"/>
</dbReference>
<keyword evidence="2" id="KW-0689">Ribosomal protein</keyword>
<dbReference type="PANTHER" id="PTHR12934:SF11">
    <property type="entry name" value="LARGE RIBOSOMAL SUBUNIT PROTEIN UL15M"/>
    <property type="match status" value="1"/>
</dbReference>
<gene>
    <name evidence="6" type="ORF">METZ01_LOCUS120867</name>
</gene>
<dbReference type="EMBL" id="UINC01016315">
    <property type="protein sequence ID" value="SVA68013.1"/>
    <property type="molecule type" value="Genomic_DNA"/>
</dbReference>
<feature type="domain" description="Large ribosomal subunit protein uL15/eL18" evidence="5">
    <location>
        <begin position="75"/>
        <end position="145"/>
    </location>
</feature>
<dbReference type="AlphaFoldDB" id="A0A381XUV1"/>
<reference evidence="6" key="1">
    <citation type="submission" date="2018-05" db="EMBL/GenBank/DDBJ databases">
        <authorList>
            <person name="Lanie J.A."/>
            <person name="Ng W.-L."/>
            <person name="Kazmierczak K.M."/>
            <person name="Andrzejewski T.M."/>
            <person name="Davidsen T.M."/>
            <person name="Wayne K.J."/>
            <person name="Tettelin H."/>
            <person name="Glass J.I."/>
            <person name="Rusch D."/>
            <person name="Podicherti R."/>
            <person name="Tsui H.-C.T."/>
            <person name="Winkler M.E."/>
        </authorList>
    </citation>
    <scope>NUCLEOTIDE SEQUENCE</scope>
</reference>
<dbReference type="PROSITE" id="PS00475">
    <property type="entry name" value="RIBOSOMAL_L15"/>
    <property type="match status" value="1"/>
</dbReference>
<dbReference type="Gene3D" id="3.100.10.10">
    <property type="match status" value="1"/>
</dbReference>
<feature type="compositionally biased region" description="Basic residues" evidence="4">
    <location>
        <begin position="30"/>
        <end position="45"/>
    </location>
</feature>
<evidence type="ECO:0000313" key="6">
    <source>
        <dbReference type="EMBL" id="SVA68013.1"/>
    </source>
</evidence>
<protein>
    <recommendedName>
        <fullName evidence="5">Large ribosomal subunit protein uL15/eL18 domain-containing protein</fullName>
    </recommendedName>
</protein>
<name>A0A381XUV1_9ZZZZ</name>
<dbReference type="InterPro" id="IPR001196">
    <property type="entry name" value="Ribosomal_uL15_CS"/>
</dbReference>
<evidence type="ECO:0000256" key="3">
    <source>
        <dbReference type="ARBA" id="ARBA00023274"/>
    </source>
</evidence>
<dbReference type="HAMAP" id="MF_01341">
    <property type="entry name" value="Ribosomal_uL15"/>
    <property type="match status" value="1"/>
</dbReference>
<accession>A0A381XUV1</accession>
<dbReference type="InterPro" id="IPR036227">
    <property type="entry name" value="Ribosomal_uL15/eL18_sf"/>
</dbReference>